<dbReference type="EMBL" id="KY608356">
    <property type="protein sequence ID" value="ARW56654.1"/>
    <property type="molecule type" value="Genomic_DNA"/>
</dbReference>
<evidence type="ECO:0000313" key="5">
    <source>
        <dbReference type="EMBL" id="ARW56644.1"/>
    </source>
</evidence>
<protein>
    <submittedName>
        <fullName evidence="12">Variable surface protein vir 4</fullName>
    </submittedName>
</protein>
<dbReference type="EMBL" id="KY608359">
    <property type="protein sequence ID" value="ARW56657.1"/>
    <property type="molecule type" value="Genomic_DNA"/>
</dbReference>
<evidence type="ECO:0000313" key="8">
    <source>
        <dbReference type="EMBL" id="ARW56650.1"/>
    </source>
</evidence>
<dbReference type="EMBL" id="KY608363">
    <property type="protein sequence ID" value="ARW56661.1"/>
    <property type="molecule type" value="Genomic_DNA"/>
</dbReference>
<evidence type="ECO:0000313" key="11">
    <source>
        <dbReference type="EMBL" id="ARW56654.1"/>
    </source>
</evidence>
<proteinExistence type="predicted"/>
<dbReference type="InterPro" id="IPR008780">
    <property type="entry name" value="Plasmodium_Vir"/>
</dbReference>
<dbReference type="EMBL" id="KY608349">
    <property type="protein sequence ID" value="ARW56647.1"/>
    <property type="molecule type" value="Genomic_DNA"/>
</dbReference>
<evidence type="ECO:0000313" key="2">
    <source>
        <dbReference type="EMBL" id="ARW56639.1"/>
    </source>
</evidence>
<evidence type="ECO:0000313" key="10">
    <source>
        <dbReference type="EMBL" id="ARW56653.1"/>
    </source>
</evidence>
<dbReference type="VEuPathDB" id="PlasmoDB:PVW1_040032300"/>
<dbReference type="EMBL" id="KY608352">
    <property type="protein sequence ID" value="ARW56650.1"/>
    <property type="molecule type" value="Genomic_DNA"/>
</dbReference>
<organism evidence="12">
    <name type="scientific">Plasmodium vivax</name>
    <name type="common">malaria parasite P. vivax</name>
    <dbReference type="NCBI Taxonomy" id="5855"/>
    <lineage>
        <taxon>Eukaryota</taxon>
        <taxon>Sar</taxon>
        <taxon>Alveolata</taxon>
        <taxon>Apicomplexa</taxon>
        <taxon>Aconoidasida</taxon>
        <taxon>Haemosporida</taxon>
        <taxon>Plasmodiidae</taxon>
        <taxon>Plasmodium</taxon>
        <taxon>Plasmodium (Plasmodium)</taxon>
    </lineage>
</organism>
<reference evidence="12" key="2">
    <citation type="submission" date="2017-02" db="EMBL/GenBank/DDBJ databases">
        <authorList>
            <person name="Peterson S.W."/>
        </authorList>
    </citation>
    <scope>NUCLEOTIDE SEQUENCE</scope>
    <source>
        <strain evidence="2">K11_13</strain>
        <strain evidence="3">K11_18</strain>
        <strain evidence="5">K12_13</strain>
        <strain evidence="6">K12_17</strain>
        <strain evidence="7">K12_19</strain>
        <strain evidence="8">K12_29</strain>
        <strain evidence="9">K12_37</strain>
        <strain evidence="10">K12_43</strain>
        <strain evidence="4">K12_5</strain>
        <strain evidence="11">K13_45</strain>
        <strain evidence="12">K13_59</strain>
        <strain evidence="13">K13_64</strain>
        <strain evidence="14">K13_70</strain>
    </source>
</reference>
<evidence type="ECO:0000313" key="4">
    <source>
        <dbReference type="EMBL" id="ARW56642.1"/>
    </source>
</evidence>
<evidence type="ECO:0000313" key="13">
    <source>
        <dbReference type="EMBL" id="ARW56659.1"/>
    </source>
</evidence>
<name>A0A1Z1LVE5_PLAVI</name>
<reference evidence="12" key="1">
    <citation type="journal article" date="2017" name="Korean J. Parasitol.">
        <title>Diversity of vir Genes in Plasmodium vivax from Endemic Regions in the Republic of Korea: an Initial Evaluation.</title>
        <authorList>
            <person name="Son U.H."/>
            <person name="Dinzouna-Boutamba S.D."/>
            <person name="Lee S."/>
            <person name="Yun H.S."/>
            <person name="Kim J.Y."/>
            <person name="Joo S.Y."/>
            <person name="Jeong S."/>
            <person name="Rhee M.H."/>
            <person name="Hong Y."/>
            <person name="Chung D.I."/>
            <person name="Kwak D."/>
            <person name="Goo Y.K."/>
        </authorList>
    </citation>
    <scope>NUCLEOTIDE SEQUENCE</scope>
    <source>
        <strain evidence="2">K11_13</strain>
        <strain evidence="3">K11_18</strain>
        <strain evidence="5">K12_13</strain>
        <strain evidence="6">K12_17</strain>
        <strain evidence="7">K12_19</strain>
        <strain evidence="8">K12_29</strain>
        <strain evidence="9">K12_37</strain>
        <strain evidence="10">K12_43</strain>
        <strain evidence="4">K12_5</strain>
        <strain evidence="11">K13_45</strain>
        <strain evidence="12">K13_59</strain>
        <strain evidence="13">K13_64</strain>
        <strain evidence="14">K13_70</strain>
    </source>
</reference>
<dbReference type="EMBL" id="KY608361">
    <property type="protein sequence ID" value="ARW56659.1"/>
    <property type="molecule type" value="Genomic_DNA"/>
</dbReference>
<dbReference type="VEuPathDB" id="PlasmoDB:PVP01_0006010"/>
<evidence type="ECO:0000313" key="14">
    <source>
        <dbReference type="EMBL" id="ARW56661.1"/>
    </source>
</evidence>
<feature type="compositionally biased region" description="Low complexity" evidence="1">
    <location>
        <begin position="255"/>
        <end position="271"/>
    </location>
</feature>
<dbReference type="EMBL" id="KY608354">
    <property type="protein sequence ID" value="ARW56652.1"/>
    <property type="molecule type" value="Genomic_DNA"/>
</dbReference>
<evidence type="ECO:0000256" key="1">
    <source>
        <dbReference type="SAM" id="MobiDB-lite"/>
    </source>
</evidence>
<dbReference type="VEuPathDB" id="PlasmoDB:PVX_021680"/>
<dbReference type="VEuPathDB" id="PlasmoDB:PVPAM_000022200"/>
<evidence type="ECO:0000313" key="6">
    <source>
        <dbReference type="EMBL" id="ARW56647.1"/>
    </source>
</evidence>
<feature type="region of interest" description="Disordered" evidence="1">
    <location>
        <begin position="235"/>
        <end position="280"/>
    </location>
</feature>
<evidence type="ECO:0000313" key="12">
    <source>
        <dbReference type="EMBL" id="ARW56657.1"/>
    </source>
</evidence>
<evidence type="ECO:0000313" key="7">
    <source>
        <dbReference type="EMBL" id="ARW56648.1"/>
    </source>
</evidence>
<dbReference type="EMBL" id="KY608344">
    <property type="protein sequence ID" value="ARW56642.1"/>
    <property type="molecule type" value="Genomic_DNA"/>
</dbReference>
<dbReference type="EMBL" id="KY608342">
    <property type="protein sequence ID" value="ARW56640.1"/>
    <property type="molecule type" value="Genomic_DNA"/>
</dbReference>
<accession>A0A1Z1LVE5</accession>
<evidence type="ECO:0000313" key="9">
    <source>
        <dbReference type="EMBL" id="ARW56652.1"/>
    </source>
</evidence>
<sequence length="355" mass="40163">MVEQELFGSIISSLESASNELFSGTFYANLNNYEKLRLYYPDCTALDAKYSGIKYQKLRILCAQLVKYLKTTHTTFKREENKYDPCILLNYWFYSKLVSILDTEDKNVIAPALGILEGIWNDAVYNKSDKSLYNKCIPEGRIAAQNDWKKRKELYEYCVNYDTIEKTIPFFVPTCPKYWSYVESHTSLFEYFKTLCTKQNDQCPKFYDQCQKYDPKHVLPTFVCNEQMMKKKAENTAANARSTLPAGMPAGQEASSGMSNSSDISSGGLQSPHNGTHPAKKTGDILLGVVATSLASGALYRFTPLGNMLRNGFGRNNNNMRNMHGGEYALFDYASESFNPYAGGGEEHYIGYHPA</sequence>
<dbReference type="EMBL" id="KY608350">
    <property type="protein sequence ID" value="ARW56648.1"/>
    <property type="molecule type" value="Genomic_DNA"/>
</dbReference>
<gene>
    <name evidence="12" type="primary">vir4</name>
</gene>
<dbReference type="AlphaFoldDB" id="A0A1Z1LVE5"/>
<dbReference type="EMBL" id="KY608346">
    <property type="protein sequence ID" value="ARW56644.1"/>
    <property type="molecule type" value="Genomic_DNA"/>
</dbReference>
<dbReference type="EMBL" id="KY608341">
    <property type="protein sequence ID" value="ARW56639.1"/>
    <property type="molecule type" value="Genomic_DNA"/>
</dbReference>
<dbReference type="Pfam" id="PF05795">
    <property type="entry name" value="Plasmodium_Vir"/>
    <property type="match status" value="1"/>
</dbReference>
<dbReference type="EMBL" id="KY608355">
    <property type="protein sequence ID" value="ARW56653.1"/>
    <property type="molecule type" value="Genomic_DNA"/>
</dbReference>
<evidence type="ECO:0000313" key="3">
    <source>
        <dbReference type="EMBL" id="ARW56640.1"/>
    </source>
</evidence>